<protein>
    <submittedName>
        <fullName evidence="2">Uncharacterized protein</fullName>
    </submittedName>
</protein>
<feature type="region of interest" description="Disordered" evidence="1">
    <location>
        <begin position="1"/>
        <end position="67"/>
    </location>
</feature>
<keyword evidence="3" id="KW-1185">Reference proteome</keyword>
<dbReference type="Proteomes" id="UP001267710">
    <property type="component" value="Unassembled WGS sequence"/>
</dbReference>
<evidence type="ECO:0000313" key="3">
    <source>
        <dbReference type="Proteomes" id="UP001267710"/>
    </source>
</evidence>
<evidence type="ECO:0000256" key="1">
    <source>
        <dbReference type="SAM" id="MobiDB-lite"/>
    </source>
</evidence>
<comment type="caution">
    <text evidence="2">The sequence shown here is derived from an EMBL/GenBank/DDBJ whole genome shotgun (WGS) entry which is preliminary data.</text>
</comment>
<sequence>MVTQLDSPDGRPRNDPDRPSPDLVETDTASKEKLPGYGQDAGRRPAPAYTPEEAPPERGSDKPDAAI</sequence>
<gene>
    <name evidence="2" type="ORF">QE399_002115</name>
</gene>
<organism evidence="2 3">
    <name type="scientific">Paracidovorax wautersii</name>
    <dbReference type="NCBI Taxonomy" id="1177982"/>
    <lineage>
        <taxon>Bacteria</taxon>
        <taxon>Pseudomonadati</taxon>
        <taxon>Pseudomonadota</taxon>
        <taxon>Betaproteobacteria</taxon>
        <taxon>Burkholderiales</taxon>
        <taxon>Comamonadaceae</taxon>
        <taxon>Paracidovorax</taxon>
    </lineage>
</organism>
<accession>A0ABU1IB24</accession>
<name>A0ABU1IB24_9BURK</name>
<dbReference type="RefSeq" id="WP_309828571.1">
    <property type="nucleotide sequence ID" value="NZ_JAVIZX010000001.1"/>
</dbReference>
<evidence type="ECO:0000313" key="2">
    <source>
        <dbReference type="EMBL" id="MDR6214426.1"/>
    </source>
</evidence>
<dbReference type="EMBL" id="JAVIZX010000001">
    <property type="protein sequence ID" value="MDR6214426.1"/>
    <property type="molecule type" value="Genomic_DNA"/>
</dbReference>
<feature type="compositionally biased region" description="Basic and acidic residues" evidence="1">
    <location>
        <begin position="8"/>
        <end position="20"/>
    </location>
</feature>
<proteinExistence type="predicted"/>
<reference evidence="2 3" key="1">
    <citation type="submission" date="2023-08" db="EMBL/GenBank/DDBJ databases">
        <title>Functional and genomic diversity of the sorghum phyllosphere microbiome.</title>
        <authorList>
            <person name="Shade A."/>
        </authorList>
    </citation>
    <scope>NUCLEOTIDE SEQUENCE [LARGE SCALE GENOMIC DNA]</scope>
    <source>
        <strain evidence="2 3">SORGH_AS_0335</strain>
    </source>
</reference>
<feature type="compositionally biased region" description="Basic and acidic residues" evidence="1">
    <location>
        <begin position="55"/>
        <end position="67"/>
    </location>
</feature>